<feature type="region of interest" description="Disordered" evidence="1">
    <location>
        <begin position="52"/>
        <end position="73"/>
    </location>
</feature>
<gene>
    <name evidence="2" type="ORF">ADL12_10560</name>
</gene>
<organism evidence="2 3">
    <name type="scientific">Streptomyces regalis</name>
    <dbReference type="NCBI Taxonomy" id="68262"/>
    <lineage>
        <taxon>Bacteria</taxon>
        <taxon>Bacillati</taxon>
        <taxon>Actinomycetota</taxon>
        <taxon>Actinomycetes</taxon>
        <taxon>Kitasatosporales</taxon>
        <taxon>Streptomycetaceae</taxon>
        <taxon>Streptomyces</taxon>
    </lineage>
</organism>
<dbReference type="GO" id="GO:0020037">
    <property type="term" value="F:heme binding"/>
    <property type="evidence" value="ECO:0007669"/>
    <property type="project" value="InterPro"/>
</dbReference>
<protein>
    <submittedName>
        <fullName evidence="2">Uncharacterized protein</fullName>
    </submittedName>
</protein>
<reference evidence="3" key="1">
    <citation type="submission" date="2015-10" db="EMBL/GenBank/DDBJ databases">
        <authorList>
            <person name="Ju K.-S."/>
            <person name="Doroghazi J.R."/>
            <person name="Metcalf W.W."/>
        </authorList>
    </citation>
    <scope>NUCLEOTIDE SEQUENCE [LARGE SCALE GENOMIC DNA]</scope>
    <source>
        <strain evidence="3">NRRL 3151</strain>
    </source>
</reference>
<dbReference type="Proteomes" id="UP000053923">
    <property type="component" value="Unassembled WGS sequence"/>
</dbReference>
<dbReference type="EMBL" id="LLZG01000058">
    <property type="protein sequence ID" value="KUL41861.1"/>
    <property type="molecule type" value="Genomic_DNA"/>
</dbReference>
<dbReference type="InterPro" id="IPR036396">
    <property type="entry name" value="Cyt_P450_sf"/>
</dbReference>
<accession>A0A0X3VAP2</accession>
<dbReference type="GO" id="GO:0005506">
    <property type="term" value="F:iron ion binding"/>
    <property type="evidence" value="ECO:0007669"/>
    <property type="project" value="InterPro"/>
</dbReference>
<proteinExistence type="predicted"/>
<dbReference type="GO" id="GO:0016705">
    <property type="term" value="F:oxidoreductase activity, acting on paired donors, with incorporation or reduction of molecular oxygen"/>
    <property type="evidence" value="ECO:0007669"/>
    <property type="project" value="InterPro"/>
</dbReference>
<dbReference type="Gene3D" id="1.10.630.10">
    <property type="entry name" value="Cytochrome P450"/>
    <property type="match status" value="1"/>
</dbReference>
<dbReference type="AlphaFoldDB" id="A0A0X3VAP2"/>
<evidence type="ECO:0000313" key="3">
    <source>
        <dbReference type="Proteomes" id="UP000053923"/>
    </source>
</evidence>
<name>A0A0X3VAP2_9ACTN</name>
<keyword evidence="3" id="KW-1185">Reference proteome</keyword>
<dbReference type="RefSeq" id="WP_062700898.1">
    <property type="nucleotide sequence ID" value="NZ_LLZG01000058.1"/>
</dbReference>
<dbReference type="GO" id="GO:0004497">
    <property type="term" value="F:monooxygenase activity"/>
    <property type="evidence" value="ECO:0007669"/>
    <property type="project" value="InterPro"/>
</dbReference>
<evidence type="ECO:0000313" key="2">
    <source>
        <dbReference type="EMBL" id="KUL41861.1"/>
    </source>
</evidence>
<sequence>MTRYAEVRQVLMDPRFNRSSLHAADAPPLLVVPNLLDSPDGLLNQDGTAHQLLRGPRAPAPSGGRSPRRAAAG</sequence>
<comment type="caution">
    <text evidence="2">The sequence shown here is derived from an EMBL/GenBank/DDBJ whole genome shotgun (WGS) entry which is preliminary data.</text>
</comment>
<evidence type="ECO:0000256" key="1">
    <source>
        <dbReference type="SAM" id="MobiDB-lite"/>
    </source>
</evidence>